<dbReference type="InterPro" id="IPR054289">
    <property type="entry name" value="DUF7025"/>
</dbReference>
<evidence type="ECO:0000313" key="2">
    <source>
        <dbReference type="EMBL" id="CAG8949617.1"/>
    </source>
</evidence>
<protein>
    <recommendedName>
        <fullName evidence="1">AAA+ ATPase domain-containing protein</fullName>
    </recommendedName>
</protein>
<dbReference type="InterPro" id="IPR027417">
    <property type="entry name" value="P-loop_NTPase"/>
</dbReference>
<dbReference type="InterPro" id="IPR003593">
    <property type="entry name" value="AAA+_ATPase"/>
</dbReference>
<dbReference type="Proteomes" id="UP000696280">
    <property type="component" value="Unassembled WGS sequence"/>
</dbReference>
<dbReference type="PANTHER" id="PTHR46411">
    <property type="entry name" value="FAMILY ATPASE, PUTATIVE-RELATED"/>
    <property type="match status" value="1"/>
</dbReference>
<dbReference type="Gene3D" id="3.40.50.300">
    <property type="entry name" value="P-loop containing nucleotide triphosphate hydrolases"/>
    <property type="match status" value="1"/>
</dbReference>
<dbReference type="GO" id="GO:0016887">
    <property type="term" value="F:ATP hydrolysis activity"/>
    <property type="evidence" value="ECO:0007669"/>
    <property type="project" value="InterPro"/>
</dbReference>
<keyword evidence="3" id="KW-1185">Reference proteome</keyword>
<dbReference type="CDD" id="cd19481">
    <property type="entry name" value="RecA-like_protease"/>
    <property type="match status" value="1"/>
</dbReference>
<sequence>MSTTPVEIQDYVKVTKPDETTEINNDISEPEPSLPPTVIVTTARSLKPKSVEPGMKCETKDFYKTKDHSAWTHKYPDYLEEAVENDETAQLAFLKRNDNSSSSRKKFSLNSLIIQSPLLKKALGEVFAGYEGVTTDLKRLKFKKPFAPFVHRWEKFQKVMNDETDVTTKKHLKLLWDTLDVELRDTIITQKDLIANGVMTYDYLWTMFEPGCLVFQRSSEIERVLQVRSASHNMSSEKIELHTRFVEWGGEEFGWMDEDQEIEGFEGTKKITDLSILPLSYHEDTIGVQQRCIARGRSWEALCGYHFKSYKGLATSIEESRFNIDSRVIIDTDAYNTFNPDNQIFVDTLTDNETYVAPPFDEPITEGKLSPYQLLLATTKLRGYSLKDKNWFNLQLSNVTDIVWNNQAFSSLVLPEDTKDLVRAFAHSQIQQEQDFDDVIQGKGKGVIMLLSGPPGVGKTLTAEAVAEATRIPLYSMSAGDLGTDPSSVEHTLKTIFRMTTRWKAVLLLDEADVFLESRSKHDLERNKLVSIFLRVLEYYEGFLFLTSNRVEDMDDAFESRIHLSLQYGDLSFESRRQIWLTFVDGQDQNENFTDEQIDSLAEIELNGRQIKNIIKTAQLLATSKGMPLGFEHVQVITRLRAKYAACVPLKSS</sequence>
<reference evidence="2" key="1">
    <citation type="submission" date="2021-07" db="EMBL/GenBank/DDBJ databases">
        <authorList>
            <person name="Durling M."/>
        </authorList>
    </citation>
    <scope>NUCLEOTIDE SEQUENCE</scope>
</reference>
<proteinExistence type="predicted"/>
<dbReference type="OrthoDB" id="10042665at2759"/>
<gene>
    <name evidence="2" type="ORF">HYFRA_00007850</name>
</gene>
<dbReference type="AlphaFoldDB" id="A0A9N9KQ80"/>
<comment type="caution">
    <text evidence="2">The sequence shown here is derived from an EMBL/GenBank/DDBJ whole genome shotgun (WGS) entry which is preliminary data.</text>
</comment>
<dbReference type="EMBL" id="CAJVRL010000014">
    <property type="protein sequence ID" value="CAG8949617.1"/>
    <property type="molecule type" value="Genomic_DNA"/>
</dbReference>
<dbReference type="SMART" id="SM00382">
    <property type="entry name" value="AAA"/>
    <property type="match status" value="1"/>
</dbReference>
<feature type="domain" description="AAA+ ATPase" evidence="1">
    <location>
        <begin position="445"/>
        <end position="572"/>
    </location>
</feature>
<organism evidence="2 3">
    <name type="scientific">Hymenoscyphus fraxineus</name>
    <dbReference type="NCBI Taxonomy" id="746836"/>
    <lineage>
        <taxon>Eukaryota</taxon>
        <taxon>Fungi</taxon>
        <taxon>Dikarya</taxon>
        <taxon>Ascomycota</taxon>
        <taxon>Pezizomycotina</taxon>
        <taxon>Leotiomycetes</taxon>
        <taxon>Helotiales</taxon>
        <taxon>Helotiaceae</taxon>
        <taxon>Hymenoscyphus</taxon>
    </lineage>
</organism>
<evidence type="ECO:0000313" key="3">
    <source>
        <dbReference type="Proteomes" id="UP000696280"/>
    </source>
</evidence>
<evidence type="ECO:0000259" key="1">
    <source>
        <dbReference type="SMART" id="SM00382"/>
    </source>
</evidence>
<dbReference type="GO" id="GO:0005524">
    <property type="term" value="F:ATP binding"/>
    <property type="evidence" value="ECO:0007669"/>
    <property type="project" value="InterPro"/>
</dbReference>
<dbReference type="SUPFAM" id="SSF52540">
    <property type="entry name" value="P-loop containing nucleoside triphosphate hydrolases"/>
    <property type="match status" value="1"/>
</dbReference>
<name>A0A9N9KQ80_9HELO</name>
<accession>A0A9N9KQ80</accession>
<dbReference type="Pfam" id="PF22942">
    <property type="entry name" value="DUF7025"/>
    <property type="match status" value="1"/>
</dbReference>
<dbReference type="InterPro" id="IPR003959">
    <property type="entry name" value="ATPase_AAA_core"/>
</dbReference>
<dbReference type="Pfam" id="PF00004">
    <property type="entry name" value="AAA"/>
    <property type="match status" value="1"/>
</dbReference>
<dbReference type="PANTHER" id="PTHR46411:SF3">
    <property type="entry name" value="AAA+ ATPASE DOMAIN-CONTAINING PROTEIN"/>
    <property type="match status" value="1"/>
</dbReference>